<dbReference type="Proteomes" id="UP001165492">
    <property type="component" value="Unassembled WGS sequence"/>
</dbReference>
<keyword evidence="2" id="KW-1185">Reference proteome</keyword>
<gene>
    <name evidence="1" type="ORF">LMF89_24770</name>
</gene>
<evidence type="ECO:0000313" key="2">
    <source>
        <dbReference type="Proteomes" id="UP001165492"/>
    </source>
</evidence>
<evidence type="ECO:0000313" key="1">
    <source>
        <dbReference type="EMBL" id="MCC5468553.1"/>
    </source>
</evidence>
<dbReference type="EMBL" id="JAJHJB010000077">
    <property type="protein sequence ID" value="MCC5468553.1"/>
    <property type="molecule type" value="Genomic_DNA"/>
</dbReference>
<dbReference type="RefSeq" id="WP_229537433.1">
    <property type="nucleotide sequence ID" value="NZ_JAJHJB010000077.1"/>
</dbReference>
<accession>A0ABS8HZG3</accession>
<protein>
    <submittedName>
        <fullName evidence="1">Uncharacterized protein</fullName>
    </submittedName>
</protein>
<proteinExistence type="predicted"/>
<comment type="caution">
    <text evidence="1">The sequence shown here is derived from an EMBL/GenBank/DDBJ whole genome shotgun (WGS) entry which is preliminary data.</text>
</comment>
<organism evidence="1 2">
    <name type="scientific">Pelosinus baikalensis</name>
    <dbReference type="NCBI Taxonomy" id="2892015"/>
    <lineage>
        <taxon>Bacteria</taxon>
        <taxon>Bacillati</taxon>
        <taxon>Bacillota</taxon>
        <taxon>Negativicutes</taxon>
        <taxon>Selenomonadales</taxon>
        <taxon>Sporomusaceae</taxon>
        <taxon>Pelosinus</taxon>
    </lineage>
</organism>
<reference evidence="1" key="1">
    <citation type="submission" date="2021-11" db="EMBL/GenBank/DDBJ databases">
        <title>Description of a new species Pelosinus isolated from the bottom sediments of Lake Baikal.</title>
        <authorList>
            <person name="Zakharyuk A."/>
        </authorList>
    </citation>
    <scope>NUCLEOTIDE SEQUENCE</scope>
    <source>
        <strain evidence="1">Bkl1</strain>
    </source>
</reference>
<sequence length="145" mass="16753">MNETRVFSLDAEQWQFRCSHHEIQNPANHHSNYHIYFNNQNGKIVNPFIYCDLNKHMIATVIFKVTMRSVSLVENRVIRLAIGNRGIGEGVKMTEYLPVGSDWKTYEVKVQKSMGGPVRVGVYWYDNNPINIALDGMNTTISQKY</sequence>
<name>A0ABS8HZG3_9FIRM</name>